<dbReference type="AlphaFoldDB" id="A0A1S9RQ46"/>
<protein>
    <submittedName>
        <fullName evidence="3">Uncharacterized protein</fullName>
    </submittedName>
</protein>
<feature type="compositionally biased region" description="Low complexity" evidence="1">
    <location>
        <begin position="47"/>
        <end position="74"/>
    </location>
</feature>
<organism evidence="3 4">
    <name type="scientific">Penicillium brasilianum</name>
    <dbReference type="NCBI Taxonomy" id="104259"/>
    <lineage>
        <taxon>Eukaryota</taxon>
        <taxon>Fungi</taxon>
        <taxon>Dikarya</taxon>
        <taxon>Ascomycota</taxon>
        <taxon>Pezizomycotina</taxon>
        <taxon>Eurotiomycetes</taxon>
        <taxon>Eurotiomycetidae</taxon>
        <taxon>Eurotiales</taxon>
        <taxon>Aspergillaceae</taxon>
        <taxon>Penicillium</taxon>
    </lineage>
</organism>
<proteinExistence type="predicted"/>
<feature type="signal peptide" evidence="2">
    <location>
        <begin position="1"/>
        <end position="30"/>
    </location>
</feature>
<comment type="caution">
    <text evidence="3">The sequence shown here is derived from an EMBL/GenBank/DDBJ whole genome shotgun (WGS) entry which is preliminary data.</text>
</comment>
<feature type="region of interest" description="Disordered" evidence="1">
    <location>
        <begin position="809"/>
        <end position="831"/>
    </location>
</feature>
<feature type="region of interest" description="Disordered" evidence="1">
    <location>
        <begin position="119"/>
        <end position="182"/>
    </location>
</feature>
<feature type="chain" id="PRO_5013204701" evidence="2">
    <location>
        <begin position="31"/>
        <end position="1202"/>
    </location>
</feature>
<evidence type="ECO:0000313" key="4">
    <source>
        <dbReference type="Proteomes" id="UP000190744"/>
    </source>
</evidence>
<accession>A0A1S9RQ46</accession>
<feature type="region of interest" description="Disordered" evidence="1">
    <location>
        <begin position="770"/>
        <end position="790"/>
    </location>
</feature>
<feature type="region of interest" description="Disordered" evidence="1">
    <location>
        <begin position="494"/>
        <end position="513"/>
    </location>
</feature>
<evidence type="ECO:0000256" key="1">
    <source>
        <dbReference type="SAM" id="MobiDB-lite"/>
    </source>
</evidence>
<feature type="compositionally biased region" description="Basic residues" evidence="1">
    <location>
        <begin position="500"/>
        <end position="509"/>
    </location>
</feature>
<keyword evidence="2" id="KW-0732">Signal</keyword>
<evidence type="ECO:0000313" key="3">
    <source>
        <dbReference type="EMBL" id="OOQ87410.1"/>
    </source>
</evidence>
<feature type="region of interest" description="Disordered" evidence="1">
    <location>
        <begin position="345"/>
        <end position="373"/>
    </location>
</feature>
<evidence type="ECO:0000256" key="2">
    <source>
        <dbReference type="SAM" id="SignalP"/>
    </source>
</evidence>
<feature type="compositionally biased region" description="Polar residues" evidence="1">
    <location>
        <begin position="163"/>
        <end position="182"/>
    </location>
</feature>
<feature type="region of interest" description="Disordered" evidence="1">
    <location>
        <begin position="36"/>
        <end position="74"/>
    </location>
</feature>
<dbReference type="Proteomes" id="UP000190744">
    <property type="component" value="Unassembled WGS sequence"/>
</dbReference>
<feature type="compositionally biased region" description="Polar residues" evidence="1">
    <location>
        <begin position="36"/>
        <end position="46"/>
    </location>
</feature>
<dbReference type="EMBL" id="LJBN01000125">
    <property type="protein sequence ID" value="OOQ87410.1"/>
    <property type="molecule type" value="Genomic_DNA"/>
</dbReference>
<gene>
    <name evidence="3" type="ORF">PEBR_17370</name>
</gene>
<sequence>MTNMQARRGWLLPVGRALLILLFLTQYAFAGDISRSSIQPSSTPNASSRTRFSSSTSRRRTSSTSTPSTSGIISTPLVLSTSSSLGLSSKTSRTTTVNQASSILVPSSLSVASPSSHIVAPSSSTLPLPGSTSTASGTSRSKIQSTDRSVASSTKPSVAAGGATSSNDVPTAASSSTRIGGSASTPLVSVTPVIITSTIVQNGVTKTVPVIVGGSETPITLPPVTTTVTGALATSSVSSVSSEIMALIPILNSWKSEPNSLKESTLKSVENVKSDVENIISNLGGSTSSSSPCSSKKRRKRGLFDFISNAIGALACIGEDLTHVTDDINLNDIEGVEGLITSLTTSTDELNDEDDSESSKTDSTSSTSTSSTCTASTTTTALRVTVLCETTSITADGSTSTTKTCSPSTVTITTTGCAVTGLTTTISTATTTSSQVPCASDTCGDSCPMSKGVLSGTISASSTNYCASLATSYTSALPTASYGVVDTDVFATDTPTSASSKKRSARPRGHGLPAKAVAKRALPSVAPPYSSYVSALEPSWVSQNGDASGQWFGFPIYGHVAAGVNGIYGCTSVIIVSEKGVYVSHIWEVPVFIDTDYKDTDDSSFKAIAFEQLRDGTSTAQSITALVGTDENPGVLHAIYAPKVFVLTPKTSDWDRDVLKVTTTLRYDSRARQLGQWIASVIPGSGGSAMTLGYKRTSRQDSTAEGGTAGRAILEVDPFQYWLTTPEVVDSPGLQVGQWRLWVEDQLVTTQDFWTPRTIPLTKREIGYANPCGSSSSASPSSSTPVSSSTKIKSCAIRSRTATVDITSVTPSSSVRASTPSTTSSTKWSTTKSSTTLTSTTISAKPSGSATSVISTTHSTIPSGSTFSLSSFTTRASSTVTTSAIRYCLNYADHTTDYCTCSSTSSGSVLYTSLPLMTDGYCKYTTFPAPTTTTHSTSTPTTITAAPTATTTYCLNYANPHSNVDYCTCSSTSGKSVYYTSLPLMSDGYCSYTTFPSSTNPYPYTKTAEGSVIAYATSTVSILHVAGYTLTETYGSGSSTVLETPAPTGFPYTTTSDDTVIAYATSTISYMDVAGYKLTLTYGAGSSTVVSTPAPTASCAMWSEIAAYMFLIYDIDHWDVDEDDLQSKLKSEESGCGAITAWDFNTAVNGSAGAKFNLPTLMKSGCVERAVKSAGGPSISCSGHGTHVFDGGDSVQQIYDAL</sequence>
<feature type="compositionally biased region" description="Low complexity" evidence="1">
    <location>
        <begin position="774"/>
        <end position="790"/>
    </location>
</feature>
<feature type="compositionally biased region" description="Low complexity" evidence="1">
    <location>
        <begin position="361"/>
        <end position="373"/>
    </location>
</feature>
<feature type="compositionally biased region" description="Polar residues" evidence="1">
    <location>
        <begin position="142"/>
        <end position="156"/>
    </location>
</feature>
<feature type="compositionally biased region" description="Low complexity" evidence="1">
    <location>
        <begin position="119"/>
        <end position="141"/>
    </location>
</feature>
<reference evidence="4" key="1">
    <citation type="submission" date="2015-09" db="EMBL/GenBank/DDBJ databases">
        <authorList>
            <person name="Fill T.P."/>
            <person name="Baretta J.F."/>
            <person name="de Almeida L.G."/>
            <person name="Rocha M."/>
            <person name="de Souza D.H."/>
            <person name="Malavazi I."/>
            <person name="Cerdeira L.T."/>
            <person name="Hong H."/>
            <person name="Samborskyy M."/>
            <person name="de Vasconcelos A.T."/>
            <person name="Leadlay P."/>
            <person name="Rodrigues-Filho E."/>
        </authorList>
    </citation>
    <scope>NUCLEOTIDE SEQUENCE [LARGE SCALE GENOMIC DNA]</scope>
    <source>
        <strain evidence="4">LaBioMMi 136</strain>
    </source>
</reference>
<name>A0A1S9RQ46_PENBI</name>